<reference evidence="2 3" key="1">
    <citation type="submission" date="2019-08" db="EMBL/GenBank/DDBJ databases">
        <title>Deep-cultivation of Planctomycetes and their phenomic and genomic characterization uncovers novel biology.</title>
        <authorList>
            <person name="Wiegand S."/>
            <person name="Jogler M."/>
            <person name="Boedeker C."/>
            <person name="Pinto D."/>
            <person name="Vollmers J."/>
            <person name="Rivas-Marin E."/>
            <person name="Kohn T."/>
            <person name="Peeters S.H."/>
            <person name="Heuer A."/>
            <person name="Rast P."/>
            <person name="Oberbeckmann S."/>
            <person name="Bunk B."/>
            <person name="Jeske O."/>
            <person name="Meyerdierks A."/>
            <person name="Storesund J.E."/>
            <person name="Kallscheuer N."/>
            <person name="Luecker S."/>
            <person name="Lage O.M."/>
            <person name="Pohl T."/>
            <person name="Merkel B.J."/>
            <person name="Hornburger P."/>
            <person name="Mueller R.-W."/>
            <person name="Bruemmer F."/>
            <person name="Labrenz M."/>
            <person name="Spormann A.M."/>
            <person name="Op den Camp H."/>
            <person name="Overmann J."/>
            <person name="Amann R."/>
            <person name="Jetten M.S.M."/>
            <person name="Mascher T."/>
            <person name="Medema M.H."/>
            <person name="Devos D.P."/>
            <person name="Kaster A.-K."/>
            <person name="Ovreas L."/>
            <person name="Rohde M."/>
            <person name="Galperin M.Y."/>
            <person name="Jogler C."/>
        </authorList>
    </citation>
    <scope>NUCLEOTIDE SEQUENCE [LARGE SCALE GENOMIC DNA]</scope>
    <source>
        <strain evidence="2 3">Pr1d</strain>
    </source>
</reference>
<accession>A0A5B9QMZ8</accession>
<proteinExistence type="predicted"/>
<dbReference type="Proteomes" id="UP000323917">
    <property type="component" value="Chromosome"/>
</dbReference>
<sequence length="382" mass="41707">MNFAVLGADSESLLLAQAAINSGHAITWGGDLGGIQDSPLISDISVWLPKDDQDDNWESLLDQHACDAVIVGRGETSGALRAEQVNQLIKNGVAVLATFPLCESVLSFYEIDMARCESKSTLYHFNPLTQQSALLDEVARWVREGHPEVGSVEKVVWDRPLEQRTQESVLWHFARDIEVLDQVAGPLDRLGAVGSPDTAATYAGLSVQLLGKCQVPVHWSVGPVENPLFPRLTIVGERGKWRTELPESTEEKAAQAKTCLAQFVDAVSGESSVKTTWPAALRAMELTDTIEISLRRGRMIDVHRQQLSEQLAFRGTMSAVGCGVLLLLPPLLLVMGWLAEQVGLPVAQYWAHGLLALLAAFLLIQVIPKLFLGSSTEENQED</sequence>
<feature type="transmembrane region" description="Helical" evidence="1">
    <location>
        <begin position="349"/>
        <end position="367"/>
    </location>
</feature>
<gene>
    <name evidence="2" type="ORF">Pr1d_26710</name>
</gene>
<dbReference type="AlphaFoldDB" id="A0A5B9QMZ8"/>
<protein>
    <submittedName>
        <fullName evidence="2">Uncharacterized protein</fullName>
    </submittedName>
</protein>
<dbReference type="RefSeq" id="WP_148073896.1">
    <property type="nucleotide sequence ID" value="NZ_CP042913.1"/>
</dbReference>
<keyword evidence="1" id="KW-0812">Transmembrane</keyword>
<organism evidence="2 3">
    <name type="scientific">Bythopirellula goksoeyrii</name>
    <dbReference type="NCBI Taxonomy" id="1400387"/>
    <lineage>
        <taxon>Bacteria</taxon>
        <taxon>Pseudomonadati</taxon>
        <taxon>Planctomycetota</taxon>
        <taxon>Planctomycetia</taxon>
        <taxon>Pirellulales</taxon>
        <taxon>Lacipirellulaceae</taxon>
        <taxon>Bythopirellula</taxon>
    </lineage>
</organism>
<keyword evidence="1" id="KW-0472">Membrane</keyword>
<keyword evidence="3" id="KW-1185">Reference proteome</keyword>
<evidence type="ECO:0000313" key="2">
    <source>
        <dbReference type="EMBL" id="QEG35373.1"/>
    </source>
</evidence>
<evidence type="ECO:0000313" key="3">
    <source>
        <dbReference type="Proteomes" id="UP000323917"/>
    </source>
</evidence>
<name>A0A5B9QMZ8_9BACT</name>
<dbReference type="OrthoDB" id="247417at2"/>
<dbReference type="KEGG" id="bgok:Pr1d_26710"/>
<dbReference type="Gene3D" id="3.30.360.10">
    <property type="entry name" value="Dihydrodipicolinate Reductase, domain 2"/>
    <property type="match status" value="1"/>
</dbReference>
<feature type="transmembrane region" description="Helical" evidence="1">
    <location>
        <begin position="311"/>
        <end position="337"/>
    </location>
</feature>
<evidence type="ECO:0000256" key="1">
    <source>
        <dbReference type="SAM" id="Phobius"/>
    </source>
</evidence>
<dbReference type="EMBL" id="CP042913">
    <property type="protein sequence ID" value="QEG35373.1"/>
    <property type="molecule type" value="Genomic_DNA"/>
</dbReference>
<keyword evidence="1" id="KW-1133">Transmembrane helix</keyword>